<accession>A0A085A8V2</accession>
<dbReference type="GO" id="GO:0006355">
    <property type="term" value="P:regulation of DNA-templated transcription"/>
    <property type="evidence" value="ECO:0007669"/>
    <property type="project" value="InterPro"/>
</dbReference>
<dbReference type="eggNOG" id="COG3711">
    <property type="taxonomic scope" value="Bacteria"/>
</dbReference>
<comment type="caution">
    <text evidence="3">The sequence shown here is derived from an EMBL/GenBank/DDBJ whole genome shotgun (WGS) entry which is preliminary data.</text>
</comment>
<keyword evidence="4" id="KW-1185">Reference proteome</keyword>
<proteinExistence type="predicted"/>
<evidence type="ECO:0000313" key="4">
    <source>
        <dbReference type="Proteomes" id="UP000028630"/>
    </source>
</evidence>
<reference evidence="4" key="1">
    <citation type="submission" date="2014-05" db="EMBL/GenBank/DDBJ databases">
        <title>ATOL: Assembling a taxonomically balanced genome-scale reconstruction of the evolutionary history of the Enterobacteriaceae.</title>
        <authorList>
            <person name="Plunkett G. III"/>
            <person name="Neeno-Eckwall E.C."/>
            <person name="Glasner J.D."/>
            <person name="Perna N.T."/>
        </authorList>
    </citation>
    <scope>NUCLEOTIDE SEQUENCE [LARGE SCALE GENOMIC DNA]</scope>
    <source>
        <strain evidence="4">ATCC 49490</strain>
    </source>
</reference>
<feature type="domain" description="PRD" evidence="2">
    <location>
        <begin position="229"/>
        <end position="336"/>
    </location>
</feature>
<dbReference type="InterPro" id="IPR011608">
    <property type="entry name" value="PRD"/>
</dbReference>
<dbReference type="OrthoDB" id="6415323at2"/>
<dbReference type="Gene3D" id="1.10.1790.10">
    <property type="entry name" value="PRD domain"/>
    <property type="match status" value="1"/>
</dbReference>
<name>A0A085A8V2_9ENTR</name>
<dbReference type="SUPFAM" id="SSF63520">
    <property type="entry name" value="PTS-regulatory domain, PRD"/>
    <property type="match status" value="1"/>
</dbReference>
<gene>
    <name evidence="3" type="ORF">GTGU_02395</name>
</gene>
<organism evidence="3 4">
    <name type="scientific">Trabulsiella guamensis ATCC 49490</name>
    <dbReference type="NCBI Taxonomy" id="1005994"/>
    <lineage>
        <taxon>Bacteria</taxon>
        <taxon>Pseudomonadati</taxon>
        <taxon>Pseudomonadota</taxon>
        <taxon>Gammaproteobacteria</taxon>
        <taxon>Enterobacterales</taxon>
        <taxon>Enterobacteriaceae</taxon>
        <taxon>Trabulsiella</taxon>
    </lineage>
</organism>
<evidence type="ECO:0000256" key="1">
    <source>
        <dbReference type="ARBA" id="ARBA00022737"/>
    </source>
</evidence>
<keyword evidence="1" id="KW-0677">Repeat</keyword>
<dbReference type="PANTHER" id="PTHR30185:SF14">
    <property type="entry name" value="STATIONARY PHASE-INDUCIBLE PROTEIN CSIE-RELATED"/>
    <property type="match status" value="1"/>
</dbReference>
<protein>
    <submittedName>
        <fullName evidence="3">CsiE family stationary phase-inducible protein</fullName>
    </submittedName>
</protein>
<dbReference type="InterPro" id="IPR050661">
    <property type="entry name" value="BglG_antiterminators"/>
</dbReference>
<dbReference type="PROSITE" id="PS51372">
    <property type="entry name" value="PRD_2"/>
    <property type="match status" value="1"/>
</dbReference>
<evidence type="ECO:0000259" key="2">
    <source>
        <dbReference type="PROSITE" id="PS51372"/>
    </source>
</evidence>
<dbReference type="PANTHER" id="PTHR30185">
    <property type="entry name" value="CRYPTIC BETA-GLUCOSIDE BGL OPERON ANTITERMINATOR"/>
    <property type="match status" value="1"/>
</dbReference>
<dbReference type="RefSeq" id="WP_038157096.1">
    <property type="nucleotide sequence ID" value="NZ_JMTB01000078.1"/>
</dbReference>
<dbReference type="EMBL" id="JMTB01000078">
    <property type="protein sequence ID" value="KFC06647.1"/>
    <property type="molecule type" value="Genomic_DNA"/>
</dbReference>
<dbReference type="InterPro" id="IPR036634">
    <property type="entry name" value="PRD_sf"/>
</dbReference>
<evidence type="ECO:0000313" key="3">
    <source>
        <dbReference type="EMBL" id="KFC06647.1"/>
    </source>
</evidence>
<sequence length="425" mass="49449">MMTEIATPSALSSPQRRCQTLLMLSLPGQEITHQYISNVNHVDDDTARLDIADINDELQRYHRLTIATQDDGCYRIEGTPLDQRLCLLHWLRRALRLCPAFISHHYTPALKTQLKQAGIARTLYDDTNLQALINRCARGLHRQFECRDLHFLRLFLQYCLLQHHHGLTPSFSAVQQNWTEARIEHQVAEEIVRHWQRRIHQLPHEDEHRFLTLLFMMLRTPDPVHDGHLHDRRLQLAISRLIERFQGMAGREFSDEQGLRDQLYIHLSQALNRSIFSIGIDNSLPEEIHHLYPRLMRTTRIALHDFEEDFGIRFTDEESGLVAVIFGAWLMQESELHEKQVLLLTGDNPYLESELERQLRELTLLPINIKNQTIGDFQTEGAPKGVALVVTPYAVTLPLFSPPLIHARDLLSEHQRQQICKMLEA</sequence>
<dbReference type="Pfam" id="PF00874">
    <property type="entry name" value="PRD"/>
    <property type="match status" value="2"/>
</dbReference>
<dbReference type="NCBIfam" id="NF008597">
    <property type="entry name" value="PRK11564.1"/>
    <property type="match status" value="1"/>
</dbReference>
<dbReference type="AlphaFoldDB" id="A0A085A8V2"/>
<dbReference type="Proteomes" id="UP000028630">
    <property type="component" value="Unassembled WGS sequence"/>
</dbReference>